<evidence type="ECO:0000256" key="1">
    <source>
        <dbReference type="ARBA" id="ARBA00004196"/>
    </source>
</evidence>
<organism evidence="6 7">
    <name type="scientific">Galbibacter orientalis DSM 19592</name>
    <dbReference type="NCBI Taxonomy" id="926559"/>
    <lineage>
        <taxon>Bacteria</taxon>
        <taxon>Pseudomonadati</taxon>
        <taxon>Bacteroidota</taxon>
        <taxon>Flavobacteriia</taxon>
        <taxon>Flavobacteriales</taxon>
        <taxon>Flavobacteriaceae</taxon>
        <taxon>Galbibacter</taxon>
    </lineage>
</organism>
<evidence type="ECO:0000256" key="3">
    <source>
        <dbReference type="ARBA" id="ARBA00023157"/>
    </source>
</evidence>
<keyword evidence="6" id="KW-0413">Isomerase</keyword>
<dbReference type="GO" id="GO:0030313">
    <property type="term" value="C:cell envelope"/>
    <property type="evidence" value="ECO:0007669"/>
    <property type="project" value="UniProtKB-SubCell"/>
</dbReference>
<dbReference type="Pfam" id="PF00578">
    <property type="entry name" value="AhpC-TSA"/>
    <property type="match status" value="1"/>
</dbReference>
<dbReference type="SUPFAM" id="SSF52833">
    <property type="entry name" value="Thioredoxin-like"/>
    <property type="match status" value="1"/>
</dbReference>
<dbReference type="Gene3D" id="3.40.30.10">
    <property type="entry name" value="Glutaredoxin"/>
    <property type="match status" value="1"/>
</dbReference>
<dbReference type="HOGENOM" id="CLU_062620_0_0_10"/>
<dbReference type="PROSITE" id="PS51257">
    <property type="entry name" value="PROKAR_LIPOPROTEIN"/>
    <property type="match status" value="1"/>
</dbReference>
<proteinExistence type="predicted"/>
<keyword evidence="3" id="KW-1015">Disulfide bond</keyword>
<evidence type="ECO:0000256" key="2">
    <source>
        <dbReference type="ARBA" id="ARBA00022748"/>
    </source>
</evidence>
<evidence type="ECO:0000313" key="6">
    <source>
        <dbReference type="EMBL" id="EIJ38482.1"/>
    </source>
</evidence>
<feature type="domain" description="Thioredoxin" evidence="5">
    <location>
        <begin position="237"/>
        <end position="376"/>
    </location>
</feature>
<dbReference type="PANTHER" id="PTHR42852:SF6">
    <property type="entry name" value="THIOL:DISULFIDE INTERCHANGE PROTEIN DSBE"/>
    <property type="match status" value="1"/>
</dbReference>
<protein>
    <submittedName>
        <fullName evidence="6">Thiol-disulfide isomerase-like thioredoxin</fullName>
    </submittedName>
</protein>
<evidence type="ECO:0000259" key="5">
    <source>
        <dbReference type="PROSITE" id="PS51352"/>
    </source>
</evidence>
<dbReference type="InterPro" id="IPR013766">
    <property type="entry name" value="Thioredoxin_domain"/>
</dbReference>
<dbReference type="AlphaFoldDB" id="I3C4D9"/>
<dbReference type="EMBL" id="JH651379">
    <property type="protein sequence ID" value="EIJ38482.1"/>
    <property type="molecule type" value="Genomic_DNA"/>
</dbReference>
<dbReference type="RefSeq" id="WP_008611688.1">
    <property type="nucleotide sequence ID" value="NZ_JH651379.1"/>
</dbReference>
<keyword evidence="4" id="KW-0676">Redox-active center</keyword>
<sequence length="379" mass="44002">MKKILFLTISSLIIFFTSCQKSNDSFKISAKLEGFPENSKVKITDTSTGKVLDSTTLRENQFTSIGFIAESPTTINIQIKSNSNDFSSTFIFIGNEDVKISGSKKDFPDALTITGSKYQKYKSILDSQTGALNKERNKKLQKMFTLRQEGKWNDSLQNAYWSRENGIITKIDNQTDQIRKKFIEDNINSDYALTELITYKTYYSKKFIENQIAKLTSDYKNSKYLKVLKTYLENKPLEKGDKFYDFTAENQNGKQVPFSEFFKNKYVLLEFSSNYCGWCFKALPEIKKLSKEQSDSLEIITVNIDNDKKDWIDKYKSNNLTWNSLYAKNGRYSNVYTKYHVYGTPTYYLFDQNGTVVEKWDGYNDELIDEIKMQVKNGN</sequence>
<dbReference type="OrthoDB" id="979391at2"/>
<dbReference type="Proteomes" id="UP000004690">
    <property type="component" value="Unassembled WGS sequence"/>
</dbReference>
<dbReference type="InterPro" id="IPR025380">
    <property type="entry name" value="DUF4369"/>
</dbReference>
<dbReference type="PROSITE" id="PS51352">
    <property type="entry name" value="THIOREDOXIN_2"/>
    <property type="match status" value="1"/>
</dbReference>
<evidence type="ECO:0000313" key="7">
    <source>
        <dbReference type="Proteomes" id="UP000004690"/>
    </source>
</evidence>
<comment type="subcellular location">
    <subcellularLocation>
        <location evidence="1">Cell envelope</location>
    </subcellularLocation>
</comment>
<keyword evidence="7" id="KW-1185">Reference proteome</keyword>
<dbReference type="STRING" id="926559.JoomaDRAFT_1467"/>
<dbReference type="CDD" id="cd02966">
    <property type="entry name" value="TlpA_like_family"/>
    <property type="match status" value="1"/>
</dbReference>
<reference evidence="6 7" key="1">
    <citation type="submission" date="2012-02" db="EMBL/GenBank/DDBJ databases">
        <title>Improved High-Quality Draft genome of Joostella marina DSM 19592.</title>
        <authorList>
            <consortium name="US DOE Joint Genome Institute (JGI-PGF)"/>
            <person name="Lucas S."/>
            <person name="Copeland A."/>
            <person name="Lapidus A."/>
            <person name="Bruce D."/>
            <person name="Goodwin L."/>
            <person name="Pitluck S."/>
            <person name="Peters L."/>
            <person name="Chertkov O."/>
            <person name="Ovchinnikova G."/>
            <person name="Kyrpides N."/>
            <person name="Mavromatis K."/>
            <person name="Detter J.C."/>
            <person name="Han C."/>
            <person name="Land M."/>
            <person name="Hauser L."/>
            <person name="Markowitz V."/>
            <person name="Cheng J.-F."/>
            <person name="Hugenholtz P."/>
            <person name="Woyke T."/>
            <person name="Wu D."/>
            <person name="Tindall B."/>
            <person name="Brambilla E."/>
            <person name="Klenk H.-P."/>
            <person name="Eisen J.A."/>
        </authorList>
    </citation>
    <scope>NUCLEOTIDE SEQUENCE [LARGE SCALE GENOMIC DNA]</scope>
    <source>
        <strain evidence="6 7">DSM 19592</strain>
    </source>
</reference>
<name>I3C4D9_9FLAO</name>
<accession>I3C4D9</accession>
<dbReference type="InterPro" id="IPR000866">
    <property type="entry name" value="AhpC/TSA"/>
</dbReference>
<dbReference type="Pfam" id="PF14289">
    <property type="entry name" value="DUF4369"/>
    <property type="match status" value="1"/>
</dbReference>
<keyword evidence="2" id="KW-0201">Cytochrome c-type biogenesis</keyword>
<evidence type="ECO:0000256" key="4">
    <source>
        <dbReference type="ARBA" id="ARBA00023284"/>
    </source>
</evidence>
<dbReference type="GO" id="GO:0017004">
    <property type="term" value="P:cytochrome complex assembly"/>
    <property type="evidence" value="ECO:0007669"/>
    <property type="project" value="UniProtKB-KW"/>
</dbReference>
<dbReference type="eggNOG" id="COG0526">
    <property type="taxonomic scope" value="Bacteria"/>
</dbReference>
<dbReference type="InterPro" id="IPR050553">
    <property type="entry name" value="Thioredoxin_ResA/DsbE_sf"/>
</dbReference>
<dbReference type="PANTHER" id="PTHR42852">
    <property type="entry name" value="THIOL:DISULFIDE INTERCHANGE PROTEIN DSBE"/>
    <property type="match status" value="1"/>
</dbReference>
<gene>
    <name evidence="6" type="ORF">JoomaDRAFT_1467</name>
</gene>
<dbReference type="InterPro" id="IPR036249">
    <property type="entry name" value="Thioredoxin-like_sf"/>
</dbReference>
<dbReference type="GO" id="GO:0016853">
    <property type="term" value="F:isomerase activity"/>
    <property type="evidence" value="ECO:0007669"/>
    <property type="project" value="UniProtKB-KW"/>
</dbReference>